<sequence length="63" mass="7147">MQPNKRAEGACMLSPVRSTFRESFRIVPKVLMVTGGQGGYLPSGIQRLKGWLRRWIHSAITYI</sequence>
<evidence type="ECO:0000313" key="1">
    <source>
        <dbReference type="EMBL" id="EFN84343.1"/>
    </source>
</evidence>
<dbReference type="Proteomes" id="UP000008237">
    <property type="component" value="Unassembled WGS sequence"/>
</dbReference>
<evidence type="ECO:0000313" key="2">
    <source>
        <dbReference type="Proteomes" id="UP000008237"/>
    </source>
</evidence>
<dbReference type="AlphaFoldDB" id="E2BIZ8"/>
<keyword evidence="2" id="KW-1185">Reference proteome</keyword>
<reference evidence="1 2" key="1">
    <citation type="journal article" date="2010" name="Science">
        <title>Genomic comparison of the ants Camponotus floridanus and Harpegnathos saltator.</title>
        <authorList>
            <person name="Bonasio R."/>
            <person name="Zhang G."/>
            <person name="Ye C."/>
            <person name="Mutti N.S."/>
            <person name="Fang X."/>
            <person name="Qin N."/>
            <person name="Donahue G."/>
            <person name="Yang P."/>
            <person name="Li Q."/>
            <person name="Li C."/>
            <person name="Zhang P."/>
            <person name="Huang Z."/>
            <person name="Berger S.L."/>
            <person name="Reinberg D."/>
            <person name="Wang J."/>
            <person name="Liebig J."/>
        </authorList>
    </citation>
    <scope>NUCLEOTIDE SEQUENCE [LARGE SCALE GENOMIC DNA]</scope>
    <source>
        <strain evidence="1 2">R22 G/1</strain>
    </source>
</reference>
<protein>
    <submittedName>
        <fullName evidence="1">Uncharacterized protein</fullName>
    </submittedName>
</protein>
<gene>
    <name evidence="1" type="ORF">EAI_13836</name>
</gene>
<proteinExistence type="predicted"/>
<dbReference type="EMBL" id="GL448543">
    <property type="protein sequence ID" value="EFN84343.1"/>
    <property type="molecule type" value="Genomic_DNA"/>
</dbReference>
<accession>E2BIZ8</accession>
<organism evidence="2">
    <name type="scientific">Harpegnathos saltator</name>
    <name type="common">Jerdon's jumping ant</name>
    <dbReference type="NCBI Taxonomy" id="610380"/>
    <lineage>
        <taxon>Eukaryota</taxon>
        <taxon>Metazoa</taxon>
        <taxon>Ecdysozoa</taxon>
        <taxon>Arthropoda</taxon>
        <taxon>Hexapoda</taxon>
        <taxon>Insecta</taxon>
        <taxon>Pterygota</taxon>
        <taxon>Neoptera</taxon>
        <taxon>Endopterygota</taxon>
        <taxon>Hymenoptera</taxon>
        <taxon>Apocrita</taxon>
        <taxon>Aculeata</taxon>
        <taxon>Formicoidea</taxon>
        <taxon>Formicidae</taxon>
        <taxon>Ponerinae</taxon>
        <taxon>Ponerini</taxon>
        <taxon>Harpegnathos</taxon>
    </lineage>
</organism>
<name>E2BIZ8_HARSA</name>
<dbReference type="InParanoid" id="E2BIZ8"/>